<dbReference type="InterPro" id="IPR013216">
    <property type="entry name" value="Methyltransf_11"/>
</dbReference>
<protein>
    <submittedName>
        <fullName evidence="3">Methyltransferase domain-containing protein</fullName>
    </submittedName>
</protein>
<keyword evidence="1" id="KW-0472">Membrane</keyword>
<evidence type="ECO:0000256" key="1">
    <source>
        <dbReference type="SAM" id="Phobius"/>
    </source>
</evidence>
<evidence type="ECO:0000259" key="2">
    <source>
        <dbReference type="Pfam" id="PF08241"/>
    </source>
</evidence>
<dbReference type="InterPro" id="IPR029063">
    <property type="entry name" value="SAM-dependent_MTases_sf"/>
</dbReference>
<keyword evidence="3" id="KW-0808">Transferase</keyword>
<evidence type="ECO:0000313" key="4">
    <source>
        <dbReference type="Proteomes" id="UP001476807"/>
    </source>
</evidence>
<sequence>MEKGQKREMEKVRKPLQGVTNIIRFNWHFYVIALALILLLLFVAGFLDNALQTYIYIVCSLVLGAMVISLLVSMYVYDFSGLYKLQWVEQENTENVVVNINAGFDETSALLNAKFKRSELIVMDFYDPAKHTEVSIKRARKAFPPFPNTKHTRTDHIQLTDNSVDKIFLTLSAHEIRDEDERAAFFREINRILKPTGQIYITEHLRDLANFLAYNIGFFHFHSKRSWLKTFEKAELNAGREIKLTPFISSFILTKNGNTL</sequence>
<keyword evidence="1" id="KW-0812">Transmembrane</keyword>
<dbReference type="RefSeq" id="WP_350411718.1">
    <property type="nucleotide sequence ID" value="NZ_JBEOKT010000005.1"/>
</dbReference>
<accession>A0ABV1RSH1</accession>
<name>A0ABV1RSH1_9BACT</name>
<dbReference type="GO" id="GO:0032259">
    <property type="term" value="P:methylation"/>
    <property type="evidence" value="ECO:0007669"/>
    <property type="project" value="UniProtKB-KW"/>
</dbReference>
<feature type="domain" description="Methyltransferase type 11" evidence="2">
    <location>
        <begin position="135"/>
        <end position="201"/>
    </location>
</feature>
<organism evidence="3 4">
    <name type="scientific">Pontibacter populi</name>
    <dbReference type="NCBI Taxonomy" id="890055"/>
    <lineage>
        <taxon>Bacteria</taxon>
        <taxon>Pseudomonadati</taxon>
        <taxon>Bacteroidota</taxon>
        <taxon>Cytophagia</taxon>
        <taxon>Cytophagales</taxon>
        <taxon>Hymenobacteraceae</taxon>
        <taxon>Pontibacter</taxon>
    </lineage>
</organism>
<dbReference type="Gene3D" id="3.40.50.150">
    <property type="entry name" value="Vaccinia Virus protein VP39"/>
    <property type="match status" value="1"/>
</dbReference>
<feature type="transmembrane region" description="Helical" evidence="1">
    <location>
        <begin position="53"/>
        <end position="77"/>
    </location>
</feature>
<dbReference type="SUPFAM" id="SSF53335">
    <property type="entry name" value="S-adenosyl-L-methionine-dependent methyltransferases"/>
    <property type="match status" value="1"/>
</dbReference>
<keyword evidence="3" id="KW-0489">Methyltransferase</keyword>
<reference evidence="3 4" key="1">
    <citation type="submission" date="2024-06" db="EMBL/GenBank/DDBJ databases">
        <title>Pontibacter populi HYL7-15.</title>
        <authorList>
            <person name="Kim M.K."/>
        </authorList>
    </citation>
    <scope>NUCLEOTIDE SEQUENCE [LARGE SCALE GENOMIC DNA]</scope>
    <source>
        <strain evidence="3 4">HYL7-15</strain>
    </source>
</reference>
<dbReference type="EMBL" id="JBEOKT010000005">
    <property type="protein sequence ID" value="MER2997324.1"/>
    <property type="molecule type" value="Genomic_DNA"/>
</dbReference>
<dbReference type="GO" id="GO:0008168">
    <property type="term" value="F:methyltransferase activity"/>
    <property type="evidence" value="ECO:0007669"/>
    <property type="project" value="UniProtKB-KW"/>
</dbReference>
<comment type="caution">
    <text evidence="3">The sequence shown here is derived from an EMBL/GenBank/DDBJ whole genome shotgun (WGS) entry which is preliminary data.</text>
</comment>
<keyword evidence="4" id="KW-1185">Reference proteome</keyword>
<dbReference type="Proteomes" id="UP001476807">
    <property type="component" value="Unassembled WGS sequence"/>
</dbReference>
<keyword evidence="1" id="KW-1133">Transmembrane helix</keyword>
<dbReference type="Pfam" id="PF08241">
    <property type="entry name" value="Methyltransf_11"/>
    <property type="match status" value="1"/>
</dbReference>
<evidence type="ECO:0000313" key="3">
    <source>
        <dbReference type="EMBL" id="MER2997324.1"/>
    </source>
</evidence>
<proteinExistence type="predicted"/>
<gene>
    <name evidence="3" type="ORF">ABS362_07180</name>
</gene>
<feature type="transmembrane region" description="Helical" evidence="1">
    <location>
        <begin position="27"/>
        <end position="47"/>
    </location>
</feature>